<dbReference type="SMART" id="SM00173">
    <property type="entry name" value="RAS"/>
    <property type="match status" value="1"/>
</dbReference>
<reference evidence="3" key="2">
    <citation type="journal article" date="2019" name="Gigascience">
        <title>High-quality Schistosoma haematobium genome achieved by single-molecule and long-range sequencing.</title>
        <authorList>
            <person name="Stroehlein A.J."/>
            <person name="Korhonen P.K."/>
            <person name="Chong T.M."/>
            <person name="Lim Y.L."/>
            <person name="Chan K.G."/>
            <person name="Webster B."/>
            <person name="Rollinson D."/>
            <person name="Brindley P.J."/>
            <person name="Gasser R.B."/>
            <person name="Young N.D."/>
        </authorList>
    </citation>
    <scope>NUCLEOTIDE SEQUENCE</scope>
</reference>
<dbReference type="RefSeq" id="XP_051066848.1">
    <property type="nucleotide sequence ID" value="XM_051216271.1"/>
</dbReference>
<reference evidence="3" key="4">
    <citation type="journal article" date="2022" name="PLoS Pathog.">
        <title>Chromosome-level genome of Schistosoma haematobium underpins genome-wide explorations of molecular variation.</title>
        <authorList>
            <person name="Stroehlein A.J."/>
            <person name="Korhonen P.K."/>
            <person name="Lee V.V."/>
            <person name="Ralph S.A."/>
            <person name="Mentink-Kane M."/>
            <person name="You H."/>
            <person name="McManus D.P."/>
            <person name="Tchuente L.T."/>
            <person name="Stothard J.R."/>
            <person name="Kaur P."/>
            <person name="Dudchenko O."/>
            <person name="Aiden E.L."/>
            <person name="Yang B."/>
            <person name="Yang H."/>
            <person name="Emery A.M."/>
            <person name="Webster B.L."/>
            <person name="Brindley P.J."/>
            <person name="Rollinson D."/>
            <person name="Chang B.C.H."/>
            <person name="Gasser R.B."/>
            <person name="Young N.D."/>
        </authorList>
    </citation>
    <scope>NUCLEOTIDE SEQUENCE</scope>
</reference>
<dbReference type="EMBL" id="AMPZ03000005">
    <property type="protein sequence ID" value="KAH9583578.1"/>
    <property type="molecule type" value="Genomic_DNA"/>
</dbReference>
<dbReference type="InterPro" id="IPR027417">
    <property type="entry name" value="P-loop_NTPase"/>
</dbReference>
<dbReference type="InterPro" id="IPR005225">
    <property type="entry name" value="Small_GTP-bd"/>
</dbReference>
<dbReference type="FunFam" id="3.40.50.300:FF:001423">
    <property type="entry name" value="Ras family GTPase"/>
    <property type="match status" value="1"/>
</dbReference>
<dbReference type="GO" id="GO:0007165">
    <property type="term" value="P:signal transduction"/>
    <property type="evidence" value="ECO:0007669"/>
    <property type="project" value="InterPro"/>
</dbReference>
<keyword evidence="4" id="KW-1185">Reference proteome</keyword>
<evidence type="ECO:0000313" key="3">
    <source>
        <dbReference type="EMBL" id="KAH9583578.1"/>
    </source>
</evidence>
<evidence type="ECO:0000256" key="1">
    <source>
        <dbReference type="ARBA" id="ARBA00022741"/>
    </source>
</evidence>
<dbReference type="GeneID" id="24591901"/>
<accession>A0A6A5E6C0</accession>
<dbReference type="SUPFAM" id="SSF52540">
    <property type="entry name" value="P-loop containing nucleoside triphosphate hydrolases"/>
    <property type="match status" value="1"/>
</dbReference>
<gene>
    <name evidence="3" type="primary">EDEM2_1</name>
    <name evidence="3" type="ORF">MS3_00007935</name>
</gene>
<reference evidence="3" key="3">
    <citation type="submission" date="2021-06" db="EMBL/GenBank/DDBJ databases">
        <title>Chromosome-level genome assembly for S. haematobium.</title>
        <authorList>
            <person name="Stroehlein A.J."/>
        </authorList>
    </citation>
    <scope>NUCLEOTIDE SEQUENCE</scope>
</reference>
<dbReference type="Gene3D" id="3.40.50.300">
    <property type="entry name" value="P-loop containing nucleotide triphosphate hydrolases"/>
    <property type="match status" value="1"/>
</dbReference>
<dbReference type="PROSITE" id="PS51419">
    <property type="entry name" value="RAB"/>
    <property type="match status" value="1"/>
</dbReference>
<dbReference type="NCBIfam" id="TIGR00231">
    <property type="entry name" value="small_GTP"/>
    <property type="match status" value="1"/>
</dbReference>
<dbReference type="Pfam" id="PF00071">
    <property type="entry name" value="Ras"/>
    <property type="match status" value="1"/>
</dbReference>
<dbReference type="PROSITE" id="PS51421">
    <property type="entry name" value="RAS"/>
    <property type="match status" value="1"/>
</dbReference>
<comment type="caution">
    <text evidence="3">The sequence shown here is derived from an EMBL/GenBank/DDBJ whole genome shotgun (WGS) entry which is preliminary data.</text>
</comment>
<dbReference type="PROSITE" id="PS51420">
    <property type="entry name" value="RHO"/>
    <property type="match status" value="1"/>
</dbReference>
<organism evidence="3 4">
    <name type="scientific">Schistosoma haematobium</name>
    <name type="common">Blood fluke</name>
    <dbReference type="NCBI Taxonomy" id="6185"/>
    <lineage>
        <taxon>Eukaryota</taxon>
        <taxon>Metazoa</taxon>
        <taxon>Spiralia</taxon>
        <taxon>Lophotrochozoa</taxon>
        <taxon>Platyhelminthes</taxon>
        <taxon>Trematoda</taxon>
        <taxon>Digenea</taxon>
        <taxon>Strigeidida</taxon>
        <taxon>Schistosomatoidea</taxon>
        <taxon>Schistosomatidae</taxon>
        <taxon>Schistosoma</taxon>
    </lineage>
</organism>
<reference evidence="3" key="1">
    <citation type="journal article" date="2012" name="Nat. Genet.">
        <title>Whole-genome sequence of Schistosoma haematobium.</title>
        <authorList>
            <person name="Young N.D."/>
            <person name="Jex A.R."/>
            <person name="Li B."/>
            <person name="Liu S."/>
            <person name="Yang L."/>
            <person name="Xiong Z."/>
            <person name="Li Y."/>
            <person name="Cantacessi C."/>
            <person name="Hall R.S."/>
            <person name="Xu X."/>
            <person name="Chen F."/>
            <person name="Wu X."/>
            <person name="Zerlotini A."/>
            <person name="Oliveira G."/>
            <person name="Hofmann A."/>
            <person name="Zhang G."/>
            <person name="Fang X."/>
            <person name="Kang Y."/>
            <person name="Campbell B.E."/>
            <person name="Loukas A."/>
            <person name="Ranganathan S."/>
            <person name="Rollinson D."/>
            <person name="Rinaldi G."/>
            <person name="Brindley P.J."/>
            <person name="Yang H."/>
            <person name="Wang J."/>
            <person name="Wang J."/>
            <person name="Gasser R.B."/>
        </authorList>
    </citation>
    <scope>NUCLEOTIDE SEQUENCE</scope>
</reference>
<dbReference type="CDD" id="cd00876">
    <property type="entry name" value="Ras"/>
    <property type="match status" value="1"/>
</dbReference>
<dbReference type="CTD" id="24591901"/>
<dbReference type="AlphaFoldDB" id="A0A6A5E6C0"/>
<dbReference type="InterPro" id="IPR020849">
    <property type="entry name" value="Small_GTPase_Ras-type"/>
</dbReference>
<dbReference type="PRINTS" id="PR00449">
    <property type="entry name" value="RASTRNSFRMNG"/>
</dbReference>
<dbReference type="GO" id="GO:0005525">
    <property type="term" value="F:GTP binding"/>
    <property type="evidence" value="ECO:0007669"/>
    <property type="project" value="UniProtKB-KW"/>
</dbReference>
<evidence type="ECO:0000256" key="2">
    <source>
        <dbReference type="ARBA" id="ARBA00023134"/>
    </source>
</evidence>
<keyword evidence="1" id="KW-0547">Nucleotide-binding</keyword>
<dbReference type="Proteomes" id="UP000471633">
    <property type="component" value="Unassembled WGS sequence"/>
</dbReference>
<dbReference type="SMART" id="SM00176">
    <property type="entry name" value="RAN"/>
    <property type="match status" value="1"/>
</dbReference>
<dbReference type="SMART" id="SM00174">
    <property type="entry name" value="RHO"/>
    <property type="match status" value="1"/>
</dbReference>
<dbReference type="SMART" id="SM00175">
    <property type="entry name" value="RAB"/>
    <property type="match status" value="1"/>
</dbReference>
<dbReference type="PANTHER" id="PTHR24070">
    <property type="entry name" value="RAS, DI-RAS, AND RHEB FAMILY MEMBERS OF SMALL GTPASE SUPERFAMILY"/>
    <property type="match status" value="1"/>
</dbReference>
<sequence>MTLPLERIYIGMLGVGTVGKSALTLQFMYDEFVDEYEPTKSDSYLKKVSLRGYDVEVSVLDTAGQESYAGITETAYRTCDGFIIVFSITDLASFCAVNDFMEKIALLRELGHVPIILVGNKVDLANQRNVSQREAFEYAARKNIEYIETSAKTNHNVQQVFYKMAKAVVDMKHANTQPQIQQNKSRDDGCCCVL</sequence>
<keyword evidence="2" id="KW-0342">GTP-binding</keyword>
<name>A0A6A5E6C0_SCHHA</name>
<dbReference type="GO" id="GO:0016020">
    <property type="term" value="C:membrane"/>
    <property type="evidence" value="ECO:0007669"/>
    <property type="project" value="InterPro"/>
</dbReference>
<protein>
    <submittedName>
        <fullName evidence="3">ER degradation-enhancing alpha-mannosidase-like protein 2</fullName>
    </submittedName>
</protein>
<dbReference type="OrthoDB" id="5976022at2759"/>
<dbReference type="InterPro" id="IPR001806">
    <property type="entry name" value="Small_GTPase"/>
</dbReference>
<proteinExistence type="predicted"/>
<dbReference type="KEGG" id="shx:MS3_00007935"/>
<evidence type="ECO:0000313" key="4">
    <source>
        <dbReference type="Proteomes" id="UP000471633"/>
    </source>
</evidence>
<dbReference type="GO" id="GO:0003924">
    <property type="term" value="F:GTPase activity"/>
    <property type="evidence" value="ECO:0007669"/>
    <property type="project" value="InterPro"/>
</dbReference>